<evidence type="ECO:0000313" key="2">
    <source>
        <dbReference type="Proteomes" id="UP000005090"/>
    </source>
</evidence>
<evidence type="ECO:0008006" key="3">
    <source>
        <dbReference type="Google" id="ProtNLM"/>
    </source>
</evidence>
<dbReference type="EMBL" id="CM001475">
    <property type="protein sequence ID" value="EIC30035.1"/>
    <property type="molecule type" value="Genomic_DNA"/>
</dbReference>
<organism evidence="1 2">
    <name type="scientific">Methylomicrobium album BG8</name>
    <dbReference type="NCBI Taxonomy" id="686340"/>
    <lineage>
        <taxon>Bacteria</taxon>
        <taxon>Pseudomonadati</taxon>
        <taxon>Pseudomonadota</taxon>
        <taxon>Gammaproteobacteria</taxon>
        <taxon>Methylococcales</taxon>
        <taxon>Methylococcaceae</taxon>
        <taxon>Methylomicrobium</taxon>
    </lineage>
</organism>
<accession>H8GGS2</accession>
<name>H8GGS2_METAL</name>
<evidence type="ECO:0000313" key="1">
    <source>
        <dbReference type="EMBL" id="EIC30035.1"/>
    </source>
</evidence>
<protein>
    <recommendedName>
        <fullName evidence="3">CRISPR type III-B/RAMP module RAMP protein Cmr1</fullName>
    </recommendedName>
</protein>
<dbReference type="AlphaFoldDB" id="H8GGS2"/>
<sequence length="375" mass="42969">MLRVDYLIHFNCPGFLGDAEQQSAWRTPPFKALLQHWWRIAVAKQYGYHWQEVREAEGRLFGHAWLEDRDHQAWAMRSRVRIKLEHQKAGELKRWVDSPASNRITHPEVKDRNTGKLRSMAPETYLAYGPLHFNNGIVHAPAINANEQNRLTLIYPESEQTTFNQTLQLIHWFGTLGGRSRNAWGSVELKADVGATPTSRLAELQDNTVLLNGKADLTQFSRPLKDCLSQEWPHAIGSDDEGLLIWQTPERNNWQLVMKDLAQTKIKFRTDLPFPNAHPGGFEKRHLLAYPVTNHKVNAWGNNGRLANQLRFKIIRSGQNFAGIIFHLPCALPKEMTQGLKNAPSIQQQIEIWQSVHQSLNGLKAQGLEIKRIQS</sequence>
<dbReference type="HOGENOM" id="CLU_754273_0_0_6"/>
<dbReference type="STRING" id="686340.Metal_2297"/>
<dbReference type="Proteomes" id="UP000005090">
    <property type="component" value="Chromosome"/>
</dbReference>
<gene>
    <name evidence="1" type="ORF">Metal_2297</name>
</gene>
<keyword evidence="2" id="KW-1185">Reference proteome</keyword>
<proteinExistence type="predicted"/>
<dbReference type="RefSeq" id="WP_005372373.1">
    <property type="nucleotide sequence ID" value="NZ_CM001475.1"/>
</dbReference>
<dbReference type="eggNOG" id="COG1367">
    <property type="taxonomic scope" value="Bacteria"/>
</dbReference>
<reference evidence="1 2" key="1">
    <citation type="journal article" date="2013" name="Genome Announc.">
        <title>Genome Sequence of the Obligate Gammaproteobacterial Methanotroph Methylomicrobium album Strain BG8.</title>
        <authorList>
            <person name="Kits K.D."/>
            <person name="Kalyuzhnaya M.G."/>
            <person name="Klotz M.G."/>
            <person name="Jetten M.S."/>
            <person name="Op den Camp H.J."/>
            <person name="Vuilleumier S."/>
            <person name="Bringel F."/>
            <person name="Dispirito A.A."/>
            <person name="Murrell J.C."/>
            <person name="Bruce D."/>
            <person name="Cheng J.F."/>
            <person name="Copeland A."/>
            <person name="Goodwin L."/>
            <person name="Hauser L."/>
            <person name="Lajus A."/>
            <person name="Land M.L."/>
            <person name="Lapidus A."/>
            <person name="Lucas S."/>
            <person name="Medigue C."/>
            <person name="Pitluck S."/>
            <person name="Woyke T."/>
            <person name="Zeytun A."/>
            <person name="Stein L.Y."/>
        </authorList>
    </citation>
    <scope>NUCLEOTIDE SEQUENCE [LARGE SCALE GENOMIC DNA]</scope>
    <source>
        <strain evidence="1 2">BG8</strain>
    </source>
</reference>